<keyword evidence="2" id="KW-1185">Reference proteome</keyword>
<organism evidence="1 2">
    <name type="scientific">Lasiosphaeris hirsuta</name>
    <dbReference type="NCBI Taxonomy" id="260670"/>
    <lineage>
        <taxon>Eukaryota</taxon>
        <taxon>Fungi</taxon>
        <taxon>Dikarya</taxon>
        <taxon>Ascomycota</taxon>
        <taxon>Pezizomycotina</taxon>
        <taxon>Sordariomycetes</taxon>
        <taxon>Sordariomycetidae</taxon>
        <taxon>Sordariales</taxon>
        <taxon>Lasiosphaeriaceae</taxon>
        <taxon>Lasiosphaeris</taxon>
    </lineage>
</organism>
<gene>
    <name evidence="1" type="ORF">B0H67DRAFT_480101</name>
</gene>
<name>A0AA40B0S5_9PEZI</name>
<accession>A0AA40B0S5</accession>
<comment type="caution">
    <text evidence="1">The sequence shown here is derived from an EMBL/GenBank/DDBJ whole genome shotgun (WGS) entry which is preliminary data.</text>
</comment>
<evidence type="ECO:0000313" key="1">
    <source>
        <dbReference type="EMBL" id="KAK0725491.1"/>
    </source>
</evidence>
<reference evidence="1" key="1">
    <citation type="submission" date="2023-06" db="EMBL/GenBank/DDBJ databases">
        <title>Genome-scale phylogeny and comparative genomics of the fungal order Sordariales.</title>
        <authorList>
            <consortium name="Lawrence Berkeley National Laboratory"/>
            <person name="Hensen N."/>
            <person name="Bonometti L."/>
            <person name="Westerberg I."/>
            <person name="Brannstrom I.O."/>
            <person name="Guillou S."/>
            <person name="Cros-Aarteil S."/>
            <person name="Calhoun S."/>
            <person name="Haridas S."/>
            <person name="Kuo A."/>
            <person name="Mondo S."/>
            <person name="Pangilinan J."/>
            <person name="Riley R."/>
            <person name="Labutti K."/>
            <person name="Andreopoulos B."/>
            <person name="Lipzen A."/>
            <person name="Chen C."/>
            <person name="Yanf M."/>
            <person name="Daum C."/>
            <person name="Ng V."/>
            <person name="Clum A."/>
            <person name="Steindorff A."/>
            <person name="Ohm R."/>
            <person name="Martin F."/>
            <person name="Silar P."/>
            <person name="Natvig D."/>
            <person name="Lalanne C."/>
            <person name="Gautier V."/>
            <person name="Ament-Velasquez S.L."/>
            <person name="Kruys A."/>
            <person name="Hutchinson M.I."/>
            <person name="Powell A.J."/>
            <person name="Barry K."/>
            <person name="Miller A.N."/>
            <person name="Grigoriev I.V."/>
            <person name="Debuchy R."/>
            <person name="Gladieux P."/>
            <person name="Thoren M.H."/>
            <person name="Johannesson H."/>
        </authorList>
    </citation>
    <scope>NUCLEOTIDE SEQUENCE</scope>
    <source>
        <strain evidence="1">SMH4607-1</strain>
    </source>
</reference>
<dbReference type="EMBL" id="JAUKUA010000002">
    <property type="protein sequence ID" value="KAK0725491.1"/>
    <property type="molecule type" value="Genomic_DNA"/>
</dbReference>
<sequence>FSCGSLAYGLSVEDCEHMAVIGMAGQGQNAIGEKGAGIWIGSEGPNTFTFINTAKVPVTVIVWYRAMGDDKSSFVGARAPKISYSLPFVNDAVDISLGNEVPGGWSAVYNRSTKLTPYGQIDNTFGEFSTGTYATIDVSRLVTMSGNPMTVKVSGGCLADMKTCVYACNSETDSCGAAGTYSLLNCRGANAVQSVDPDGNPTGGCGGWSNGGHVDIMFA</sequence>
<proteinExistence type="predicted"/>
<protein>
    <submittedName>
        <fullName evidence="1">Uncharacterized protein</fullName>
    </submittedName>
</protein>
<feature type="non-terminal residue" evidence="1">
    <location>
        <position position="1"/>
    </location>
</feature>
<dbReference type="Proteomes" id="UP001172102">
    <property type="component" value="Unassembled WGS sequence"/>
</dbReference>
<evidence type="ECO:0000313" key="2">
    <source>
        <dbReference type="Proteomes" id="UP001172102"/>
    </source>
</evidence>
<dbReference type="AlphaFoldDB" id="A0AA40B0S5"/>